<feature type="compositionally biased region" description="Basic and acidic residues" evidence="1">
    <location>
        <begin position="49"/>
        <end position="60"/>
    </location>
</feature>
<feature type="signal peptide" evidence="2">
    <location>
        <begin position="1"/>
        <end position="21"/>
    </location>
</feature>
<protein>
    <recommendedName>
        <fullName evidence="5">DUF5666 domain-containing protein</fullName>
    </recommendedName>
</protein>
<evidence type="ECO:0000313" key="4">
    <source>
        <dbReference type="Proteomes" id="UP000663722"/>
    </source>
</evidence>
<dbReference type="EMBL" id="CP061800">
    <property type="protein sequence ID" value="QTA89785.1"/>
    <property type="molecule type" value="Genomic_DNA"/>
</dbReference>
<evidence type="ECO:0008006" key="5">
    <source>
        <dbReference type="Google" id="ProtNLM"/>
    </source>
</evidence>
<dbReference type="RefSeq" id="WP_207678262.1">
    <property type="nucleotide sequence ID" value="NZ_CP061800.1"/>
</dbReference>
<feature type="chain" id="PRO_5037746578" description="DUF5666 domain-containing protein" evidence="2">
    <location>
        <begin position="22"/>
        <end position="139"/>
    </location>
</feature>
<keyword evidence="4" id="KW-1185">Reference proteome</keyword>
<dbReference type="KEGG" id="dmm:dnm_058420"/>
<accession>A0A975BRK8</accession>
<reference evidence="3" key="1">
    <citation type="journal article" date="2021" name="Microb. Physiol.">
        <title>Proteogenomic Insights into the Physiology of Marine, Sulfate-Reducing, Filamentous Desulfonema limicola and Desulfonema magnum.</title>
        <authorList>
            <person name="Schnaars V."/>
            <person name="Wohlbrand L."/>
            <person name="Scheve S."/>
            <person name="Hinrichs C."/>
            <person name="Reinhardt R."/>
            <person name="Rabus R."/>
        </authorList>
    </citation>
    <scope>NUCLEOTIDE SEQUENCE</scope>
    <source>
        <strain evidence="3">4be13</strain>
    </source>
</reference>
<evidence type="ECO:0000256" key="2">
    <source>
        <dbReference type="SAM" id="SignalP"/>
    </source>
</evidence>
<evidence type="ECO:0000313" key="3">
    <source>
        <dbReference type="EMBL" id="QTA89785.1"/>
    </source>
</evidence>
<feature type="region of interest" description="Disordered" evidence="1">
    <location>
        <begin position="47"/>
        <end position="73"/>
    </location>
</feature>
<evidence type="ECO:0000256" key="1">
    <source>
        <dbReference type="SAM" id="MobiDB-lite"/>
    </source>
</evidence>
<proteinExistence type="predicted"/>
<organism evidence="3 4">
    <name type="scientific">Desulfonema magnum</name>
    <dbReference type="NCBI Taxonomy" id="45655"/>
    <lineage>
        <taxon>Bacteria</taxon>
        <taxon>Pseudomonadati</taxon>
        <taxon>Thermodesulfobacteriota</taxon>
        <taxon>Desulfobacteria</taxon>
        <taxon>Desulfobacterales</taxon>
        <taxon>Desulfococcaceae</taxon>
        <taxon>Desulfonema</taxon>
    </lineage>
</organism>
<gene>
    <name evidence="3" type="ORF">dnm_058420</name>
</gene>
<name>A0A975BRK8_9BACT</name>
<dbReference type="AlphaFoldDB" id="A0A975BRK8"/>
<sequence>MRTYLFILILLFSLTPGLAAATDVFLGTVKAVKPESGEVVLEVEDWPAEDDKEKNTDTPKEITINISPDRLPENLSPGETVRIWGKYLQGDMKNFQVVHISGGGLRGGKKDPTGVRSRLGKGRGMFKSRMQKMRHRGHK</sequence>
<dbReference type="Proteomes" id="UP000663722">
    <property type="component" value="Chromosome"/>
</dbReference>
<keyword evidence="2" id="KW-0732">Signal</keyword>